<dbReference type="PATRIC" id="fig|1232683.4.peg.216"/>
<sequence length="470" mass="52551">MELDQYLDKVIRPISDDNPVGERLTDDVLFDYIESQMMKVGSLSHGEVQWLEVERAAMRLLESKTKDLKLLTHLLQCLQYQCSVERFSCSLALLQAFMREFWESCYPVPGPRGVLPRRKFFSQIVQRTVKAADGLDTDFCDPDTRSILQRTLGELCKTAADHELPVSELEELKSQLDRRLQAEPRREKASAGRAEERGQAISAAPEVRDIPKLEIDNSSDKSTRQALLKLADFISETPSGMALSLRMRRFAIWSGLTSAPENANDKGETSLMPPSGDRVSEYRTQLEKSPDLALLRRIEQSLSLSPFWLDGHHLSAQLAVSLGQQGWADAIREETLAFVERLPALAKMTFKGGTPFASKETQQWLANGGTSSAVSGAHDSVTLDKEIHELAREGGLALALGALNQKLDKASEPRDRFYLRLIGAELKEQYQLGAMADLEYQVLLTQASSTDLKAWEPSLMSRLQNKVKQG</sequence>
<comment type="caution">
    <text evidence="3">The sequence shown here is derived from an EMBL/GenBank/DDBJ whole genome shotgun (WGS) entry which is preliminary data.</text>
</comment>
<dbReference type="Pfam" id="PF06812">
    <property type="entry name" value="ImpA_N"/>
    <property type="match status" value="1"/>
</dbReference>
<evidence type="ECO:0000256" key="1">
    <source>
        <dbReference type="SAM" id="MobiDB-lite"/>
    </source>
</evidence>
<dbReference type="Proteomes" id="UP000028252">
    <property type="component" value="Unassembled WGS sequence"/>
</dbReference>
<accession>A0A081G3A9</accession>
<dbReference type="eggNOG" id="COG3515">
    <property type="taxonomic scope" value="Bacteria"/>
</dbReference>
<feature type="compositionally biased region" description="Basic and acidic residues" evidence="1">
    <location>
        <begin position="177"/>
        <end position="198"/>
    </location>
</feature>
<dbReference type="Pfam" id="PF16989">
    <property type="entry name" value="T6SS_VasJ"/>
    <property type="match status" value="1"/>
</dbReference>
<keyword evidence="4" id="KW-1185">Reference proteome</keyword>
<dbReference type="AlphaFoldDB" id="A0A081G3A9"/>
<organism evidence="3 4">
    <name type="scientific">Marinobacterium lacunae</name>
    <dbReference type="NCBI Taxonomy" id="1232683"/>
    <lineage>
        <taxon>Bacteria</taxon>
        <taxon>Pseudomonadati</taxon>
        <taxon>Pseudomonadota</taxon>
        <taxon>Gammaproteobacteria</taxon>
        <taxon>Oceanospirillales</taxon>
        <taxon>Oceanospirillaceae</taxon>
        <taxon>Marinobacterium</taxon>
    </lineage>
</organism>
<dbReference type="PANTHER" id="PTHR37024">
    <property type="entry name" value="TYPE VI SECRETION SYSTEM DUF2094 AND IMPA-RELATED DOMAIN PROTEIN"/>
    <property type="match status" value="1"/>
</dbReference>
<reference evidence="3 4" key="1">
    <citation type="submission" date="2014-04" db="EMBL/GenBank/DDBJ databases">
        <title>Marinobacterium kochiensis sp. nov., isolated from sediment sample collected from Kochi backwaters in Kerala, India.</title>
        <authorList>
            <person name="Singh A."/>
            <person name="Pinnaka A.K."/>
        </authorList>
    </citation>
    <scope>NUCLEOTIDE SEQUENCE [LARGE SCALE GENOMIC DNA]</scope>
    <source>
        <strain evidence="3 4">AK27</strain>
    </source>
</reference>
<evidence type="ECO:0000259" key="2">
    <source>
        <dbReference type="Pfam" id="PF06812"/>
    </source>
</evidence>
<evidence type="ECO:0000313" key="4">
    <source>
        <dbReference type="Proteomes" id="UP000028252"/>
    </source>
</evidence>
<dbReference type="STRING" id="1232683.ADIMK_0221"/>
<dbReference type="NCBIfam" id="TIGR03362">
    <property type="entry name" value="VI_chp_7"/>
    <property type="match status" value="1"/>
</dbReference>
<dbReference type="InterPro" id="IPR010657">
    <property type="entry name" value="ImpA_N"/>
</dbReference>
<feature type="domain" description="ImpA N-terminal" evidence="2">
    <location>
        <begin position="12"/>
        <end position="125"/>
    </location>
</feature>
<dbReference type="EMBL" id="JMQN01000011">
    <property type="protein sequence ID" value="KEA65264.1"/>
    <property type="molecule type" value="Genomic_DNA"/>
</dbReference>
<dbReference type="PANTHER" id="PTHR37024:SF3">
    <property type="entry name" value="TYPE VI SECRETION SYSTEM PROTEIN TSSA"/>
    <property type="match status" value="1"/>
</dbReference>
<gene>
    <name evidence="3" type="ORF">ADIMK_0221</name>
</gene>
<evidence type="ECO:0000313" key="3">
    <source>
        <dbReference type="EMBL" id="KEA65264.1"/>
    </source>
</evidence>
<feature type="region of interest" description="Disordered" evidence="1">
    <location>
        <begin position="177"/>
        <end position="201"/>
    </location>
</feature>
<protein>
    <submittedName>
        <fullName evidence="3">Uncharacterized protein ImpA</fullName>
    </submittedName>
</protein>
<dbReference type="InterPro" id="IPR017739">
    <property type="entry name" value="T6SS-assoc_VCA0119"/>
</dbReference>
<dbReference type="OrthoDB" id="1522895at2"/>
<name>A0A081G3A9_9GAMM</name>
<dbReference type="RefSeq" id="WP_036182646.1">
    <property type="nucleotide sequence ID" value="NZ_JMQN01000011.1"/>
</dbReference>
<proteinExistence type="predicted"/>